<dbReference type="InterPro" id="IPR036047">
    <property type="entry name" value="F-box-like_dom_sf"/>
</dbReference>
<dbReference type="InterPro" id="IPR001680">
    <property type="entry name" value="WD40_rpt"/>
</dbReference>
<dbReference type="SMART" id="SM00256">
    <property type="entry name" value="FBOX"/>
    <property type="match status" value="1"/>
</dbReference>
<feature type="domain" description="F-box" evidence="5">
    <location>
        <begin position="244"/>
        <end position="291"/>
    </location>
</feature>
<keyword evidence="2" id="KW-0677">Repeat</keyword>
<feature type="repeat" description="WD" evidence="3">
    <location>
        <begin position="625"/>
        <end position="664"/>
    </location>
</feature>
<dbReference type="PRINTS" id="PR00320">
    <property type="entry name" value="GPROTEINBRPT"/>
</dbReference>
<feature type="repeat" description="WD" evidence="3">
    <location>
        <begin position="543"/>
        <end position="582"/>
    </location>
</feature>
<dbReference type="Gene3D" id="1.20.1280.50">
    <property type="match status" value="1"/>
</dbReference>
<dbReference type="PROSITE" id="PS00678">
    <property type="entry name" value="WD_REPEATS_1"/>
    <property type="match status" value="3"/>
</dbReference>
<dbReference type="InterPro" id="IPR001810">
    <property type="entry name" value="F-box_dom"/>
</dbReference>
<dbReference type="InterPro" id="IPR015943">
    <property type="entry name" value="WD40/YVTN_repeat-like_dom_sf"/>
</dbReference>
<evidence type="ECO:0000259" key="5">
    <source>
        <dbReference type="PROSITE" id="PS50181"/>
    </source>
</evidence>
<evidence type="ECO:0000313" key="6">
    <source>
        <dbReference type="EMBL" id="GMM38305.1"/>
    </source>
</evidence>
<feature type="region of interest" description="Disordered" evidence="4">
    <location>
        <begin position="62"/>
        <end position="94"/>
    </location>
</feature>
<dbReference type="PROSITE" id="PS50294">
    <property type="entry name" value="WD_REPEATS_REGION"/>
    <property type="match status" value="4"/>
</dbReference>
<evidence type="ECO:0000256" key="1">
    <source>
        <dbReference type="ARBA" id="ARBA00022574"/>
    </source>
</evidence>
<evidence type="ECO:0000313" key="7">
    <source>
        <dbReference type="Proteomes" id="UP001360560"/>
    </source>
</evidence>
<sequence length="743" mass="83364">MSSEKEILERARPPKFPLVNQSVPFIFDANIDQLSSSQFQSNIGSVAIHPLSTPISYGLQNTTESGMVTPGAAASSRSRKRAKSQGDQQSFDSLDEVEQGALVKRRLVTNTRNIISEYEQNKDEESAEQIIEETYTQLPLPSPSASPTHSSIQNEVSSIEPSNIGQQQSKPAKYENSLALVQHGDDIAECFRKSKSVNNITLIDILNKKLSKNSKNLLLYSLLETSDRTTLSILANHITKFLKFDILSNLPLELSANVLSFLDFRSLVNVSAVSRNWMSLVNKNGNVWKQRILFDNLVSGPQIIQRELLSYDEIIYKYYTINESFYSKYSAKFPRSCFEPNIHKLIYKKYYLTNKNWNNPKYEPRRISLKAHGGNVITCLQFDEDKIVIGADDDIINVFDTSTGKKIRVLRGHDGGVWGLKYIGNTLATASTDKSLRVWNLKTGKCSHILRAHNSTVRCLDIIEPTVVGKDERGDDIIYPKAPILVSGSRDHNLIMWDLSMVKDDVEINKKFGLNYSKEEIAMSLTDKPVEHTPRSKYFLGCLKGHTAAVRSISGHGNIIVSGSYDSNVRVWDVESKTCKYVLTDHSSKVYTTAIDAKRNRALSGSLDSTVNVWDLSNGSLLFSLTDHSSLVGLIQLSPKYLTTGAADATIRVWDPDTGKIRHVLQGHPGAITCFQHNDRRVISGSTSLLMWDIDTGKQIRGFLEDTTSVWQVRFNDKVCVAAVQKNEEAWIEILNFEPDRIQ</sequence>
<dbReference type="CDD" id="cd00200">
    <property type="entry name" value="WD40"/>
    <property type="match status" value="1"/>
</dbReference>
<feature type="repeat" description="WD" evidence="3">
    <location>
        <begin position="583"/>
        <end position="624"/>
    </location>
</feature>
<dbReference type="PANTHER" id="PTHR19848">
    <property type="entry name" value="WD40 REPEAT PROTEIN"/>
    <property type="match status" value="1"/>
</dbReference>
<organism evidence="6 7">
    <name type="scientific">Saccharomycopsis crataegensis</name>
    <dbReference type="NCBI Taxonomy" id="43959"/>
    <lineage>
        <taxon>Eukaryota</taxon>
        <taxon>Fungi</taxon>
        <taxon>Dikarya</taxon>
        <taxon>Ascomycota</taxon>
        <taxon>Saccharomycotina</taxon>
        <taxon>Saccharomycetes</taxon>
        <taxon>Saccharomycopsidaceae</taxon>
        <taxon>Saccharomycopsis</taxon>
    </lineage>
</organism>
<accession>A0AAV5QTP7</accession>
<dbReference type="InterPro" id="IPR020472">
    <property type="entry name" value="WD40_PAC1"/>
</dbReference>
<dbReference type="GO" id="GO:0016874">
    <property type="term" value="F:ligase activity"/>
    <property type="evidence" value="ECO:0007669"/>
    <property type="project" value="UniProtKB-KW"/>
</dbReference>
<dbReference type="EMBL" id="BTFZ01000019">
    <property type="protein sequence ID" value="GMM38305.1"/>
    <property type="molecule type" value="Genomic_DNA"/>
</dbReference>
<dbReference type="PROSITE" id="PS50181">
    <property type="entry name" value="FBOX"/>
    <property type="match status" value="1"/>
</dbReference>
<reference evidence="6 7" key="1">
    <citation type="journal article" date="2023" name="Elife">
        <title>Identification of key yeast species and microbe-microbe interactions impacting larval growth of Drosophila in the wild.</title>
        <authorList>
            <person name="Mure A."/>
            <person name="Sugiura Y."/>
            <person name="Maeda R."/>
            <person name="Honda K."/>
            <person name="Sakurai N."/>
            <person name="Takahashi Y."/>
            <person name="Watada M."/>
            <person name="Katoh T."/>
            <person name="Gotoh A."/>
            <person name="Gotoh Y."/>
            <person name="Taniguchi I."/>
            <person name="Nakamura K."/>
            <person name="Hayashi T."/>
            <person name="Katayama T."/>
            <person name="Uemura T."/>
            <person name="Hattori Y."/>
        </authorList>
    </citation>
    <scope>NUCLEOTIDE SEQUENCE [LARGE SCALE GENOMIC DNA]</scope>
    <source>
        <strain evidence="6 7">SC-9</strain>
    </source>
</reference>
<dbReference type="SUPFAM" id="SSF50978">
    <property type="entry name" value="WD40 repeat-like"/>
    <property type="match status" value="1"/>
</dbReference>
<dbReference type="Pfam" id="PF12937">
    <property type="entry name" value="F-box-like"/>
    <property type="match status" value="1"/>
</dbReference>
<dbReference type="Gene3D" id="2.130.10.10">
    <property type="entry name" value="YVTN repeat-like/Quinoprotein amine dehydrogenase"/>
    <property type="match status" value="1"/>
</dbReference>
<dbReference type="PANTHER" id="PTHR19848:SF8">
    <property type="entry name" value="F-BOX AND WD REPEAT DOMAIN CONTAINING 7"/>
    <property type="match status" value="1"/>
</dbReference>
<feature type="repeat" description="WD" evidence="3">
    <location>
        <begin position="410"/>
        <end position="449"/>
    </location>
</feature>
<dbReference type="InterPro" id="IPR036322">
    <property type="entry name" value="WD40_repeat_dom_sf"/>
</dbReference>
<dbReference type="SUPFAM" id="SSF81383">
    <property type="entry name" value="F-box domain"/>
    <property type="match status" value="1"/>
</dbReference>
<keyword evidence="6" id="KW-0436">Ligase</keyword>
<comment type="caution">
    <text evidence="6">The sequence shown here is derived from an EMBL/GenBank/DDBJ whole genome shotgun (WGS) entry which is preliminary data.</text>
</comment>
<dbReference type="RefSeq" id="XP_064855301.1">
    <property type="nucleotide sequence ID" value="XM_064999229.1"/>
</dbReference>
<protein>
    <submittedName>
        <fullName evidence="6">SCF ubiquitin ligase complex subunit</fullName>
    </submittedName>
</protein>
<dbReference type="PROSITE" id="PS50082">
    <property type="entry name" value="WD_REPEATS_2"/>
    <property type="match status" value="4"/>
</dbReference>
<dbReference type="InterPro" id="IPR019775">
    <property type="entry name" value="WD40_repeat_CS"/>
</dbReference>
<name>A0AAV5QTP7_9ASCO</name>
<gene>
    <name evidence="6" type="ORF">DASC09_056440</name>
</gene>
<dbReference type="SMART" id="SM00320">
    <property type="entry name" value="WD40"/>
    <property type="match status" value="7"/>
</dbReference>
<proteinExistence type="predicted"/>
<dbReference type="GeneID" id="90076294"/>
<keyword evidence="1 3" id="KW-0853">WD repeat</keyword>
<evidence type="ECO:0000256" key="2">
    <source>
        <dbReference type="ARBA" id="ARBA00022737"/>
    </source>
</evidence>
<evidence type="ECO:0000256" key="3">
    <source>
        <dbReference type="PROSITE-ProRule" id="PRU00221"/>
    </source>
</evidence>
<dbReference type="AlphaFoldDB" id="A0AAV5QTP7"/>
<evidence type="ECO:0000256" key="4">
    <source>
        <dbReference type="SAM" id="MobiDB-lite"/>
    </source>
</evidence>
<keyword evidence="7" id="KW-1185">Reference proteome</keyword>
<dbReference type="Pfam" id="PF00400">
    <property type="entry name" value="WD40"/>
    <property type="match status" value="5"/>
</dbReference>
<dbReference type="Proteomes" id="UP001360560">
    <property type="component" value="Unassembled WGS sequence"/>
</dbReference>